<reference evidence="1" key="1">
    <citation type="submission" date="2022-12" db="EMBL/GenBank/DDBJ databases">
        <title>Draft genome assemblies for two species of Escallonia (Escalloniales).</title>
        <authorList>
            <person name="Chanderbali A."/>
            <person name="Dervinis C."/>
            <person name="Anghel I."/>
            <person name="Soltis D."/>
            <person name="Soltis P."/>
            <person name="Zapata F."/>
        </authorList>
    </citation>
    <scope>NUCLEOTIDE SEQUENCE</scope>
    <source>
        <strain evidence="1">UCBG64.0493</strain>
        <tissue evidence="1">Leaf</tissue>
    </source>
</reference>
<dbReference type="Pfam" id="PF14223">
    <property type="entry name" value="Retrotran_gag_2"/>
    <property type="match status" value="1"/>
</dbReference>
<evidence type="ECO:0000313" key="1">
    <source>
        <dbReference type="EMBL" id="KAK3030019.1"/>
    </source>
</evidence>
<comment type="caution">
    <text evidence="1">The sequence shown here is derived from an EMBL/GenBank/DDBJ whole genome shotgun (WGS) entry which is preliminary data.</text>
</comment>
<sequence>MKEGTSINDHLDEYNKVILDQQNIDIKIKDKDQALLLLCSLPRSYEYLVTTLLYGKDNIFMEKEDRDLSHKEGHYRKDCPERKGKENDNSKIADVVGVIEDNSDGVDVLLVTISSSNGRCILNMGMKALDVILDESSILSKKEELIDAGKDHGARGKVELEVRALDSLPRLFKENGKTLRITV</sequence>
<gene>
    <name evidence="1" type="ORF">RJ639_038118</name>
</gene>
<evidence type="ECO:0000313" key="2">
    <source>
        <dbReference type="Proteomes" id="UP001188597"/>
    </source>
</evidence>
<dbReference type="AlphaFoldDB" id="A0AA88WP48"/>
<protein>
    <recommendedName>
        <fullName evidence="3">Retrovirus-related Pol polyprotein from transposon TNT 1-94</fullName>
    </recommendedName>
</protein>
<dbReference type="Proteomes" id="UP001188597">
    <property type="component" value="Unassembled WGS sequence"/>
</dbReference>
<evidence type="ECO:0008006" key="3">
    <source>
        <dbReference type="Google" id="ProtNLM"/>
    </source>
</evidence>
<organism evidence="1 2">
    <name type="scientific">Escallonia herrerae</name>
    <dbReference type="NCBI Taxonomy" id="1293975"/>
    <lineage>
        <taxon>Eukaryota</taxon>
        <taxon>Viridiplantae</taxon>
        <taxon>Streptophyta</taxon>
        <taxon>Embryophyta</taxon>
        <taxon>Tracheophyta</taxon>
        <taxon>Spermatophyta</taxon>
        <taxon>Magnoliopsida</taxon>
        <taxon>eudicotyledons</taxon>
        <taxon>Gunneridae</taxon>
        <taxon>Pentapetalae</taxon>
        <taxon>asterids</taxon>
        <taxon>campanulids</taxon>
        <taxon>Escalloniales</taxon>
        <taxon>Escalloniaceae</taxon>
        <taxon>Escallonia</taxon>
    </lineage>
</organism>
<proteinExistence type="predicted"/>
<dbReference type="EMBL" id="JAVXUP010000354">
    <property type="protein sequence ID" value="KAK3030019.1"/>
    <property type="molecule type" value="Genomic_DNA"/>
</dbReference>
<name>A0AA88WP48_9ASTE</name>
<accession>A0AA88WP48</accession>
<keyword evidence="2" id="KW-1185">Reference proteome</keyword>